<evidence type="ECO:0000259" key="10">
    <source>
        <dbReference type="PROSITE" id="PS50157"/>
    </source>
</evidence>
<feature type="domain" description="C2H2-type" evidence="10">
    <location>
        <begin position="470"/>
        <end position="497"/>
    </location>
</feature>
<dbReference type="FunFam" id="3.30.160.60:FF:002239">
    <property type="entry name" value="Zinc finger protein 226"/>
    <property type="match status" value="1"/>
</dbReference>
<dbReference type="FunFam" id="3.30.160.60:FF:000100">
    <property type="entry name" value="Zinc finger 45-like"/>
    <property type="match status" value="1"/>
</dbReference>
<feature type="domain" description="C2H2-type" evidence="10">
    <location>
        <begin position="526"/>
        <end position="553"/>
    </location>
</feature>
<proteinExistence type="inferred from homology"/>
<feature type="domain" description="C2H2-type" evidence="10">
    <location>
        <begin position="332"/>
        <end position="360"/>
    </location>
</feature>
<dbReference type="PROSITE" id="PS50157">
    <property type="entry name" value="ZINC_FINGER_C2H2_2"/>
    <property type="match status" value="11"/>
</dbReference>
<organism evidence="11 12">
    <name type="scientific">Silurus meridionalis</name>
    <name type="common">Southern catfish</name>
    <name type="synonym">Silurus soldatovi meridionalis</name>
    <dbReference type="NCBI Taxonomy" id="175797"/>
    <lineage>
        <taxon>Eukaryota</taxon>
        <taxon>Metazoa</taxon>
        <taxon>Chordata</taxon>
        <taxon>Craniata</taxon>
        <taxon>Vertebrata</taxon>
        <taxon>Euteleostomi</taxon>
        <taxon>Actinopterygii</taxon>
        <taxon>Neopterygii</taxon>
        <taxon>Teleostei</taxon>
        <taxon>Ostariophysi</taxon>
        <taxon>Siluriformes</taxon>
        <taxon>Siluridae</taxon>
        <taxon>Silurus</taxon>
    </lineage>
</organism>
<dbReference type="GO" id="GO:0005634">
    <property type="term" value="C:nucleus"/>
    <property type="evidence" value="ECO:0007669"/>
    <property type="project" value="UniProtKB-SubCell"/>
</dbReference>
<dbReference type="GO" id="GO:0000978">
    <property type="term" value="F:RNA polymerase II cis-regulatory region sequence-specific DNA binding"/>
    <property type="evidence" value="ECO:0007669"/>
    <property type="project" value="TreeGrafter"/>
</dbReference>
<sequence length="678" mass="77701">MESAEVQPCSCREAPHTPAAAVSQACSDAQPETSADTDGGTSCSMCLINHVDQHKQIKKEEPEDEGYIYGENSGEATPDPVGHITPVEEQNYVKKEEPENEDYLCGETSGSVDTVDQLRGFHIKLVKKEESEDEDFPVQKQSGNLYDLLMESAEVQPCSCREAPHTPAAAVSQACSDAQPETSADTDGGTSCSMCLTNHVDQHKQIKKEEPEDEGYIYGEISGEATPDPVGHITPVEEQNYVKKEEPENEDYLCNIAECILLLLRDLLLPENTCHLMYFLKFSGGETSGSVDTEDQLREFHIKLVKKEESEDEDFPCTKTEWEKDDVQLPVFSCVWCSLSYTSQQCLHKHITSCHSKEYERLINSGETMYQNVVPSRSPNIEHDVYQCSHCEKSFNDQKSLRRHQRIHTGEKRHHCSECGMRFKQKSHLQTHLRIHSGEKLYNCSDCGKSFTRSNTLKHHRCIHTEKKSYHCSECGRNFGHPSNLKQHQRVHTEKKLLHCSYCGKSFKQPSHLQTHQRVHTGERPYQCLQCEKRFIRQSALKAHQFIHTGEKPHECSQCGMTFVRHRSLKRHQRVHTGNRPYHCSECGKSFIQRGDLHTHQRIHTGERPYQCSQCGKCFVQHSNLQRHFLVHTEEKPHHCSECGKRFKHQNNLHAHQRIHTGEKPYHCLECSKSFIKK</sequence>
<dbReference type="FunFam" id="3.30.160.60:FF:001677">
    <property type="entry name" value="Zinc finger protein 2"/>
    <property type="match status" value="1"/>
</dbReference>
<evidence type="ECO:0000256" key="9">
    <source>
        <dbReference type="SAM" id="MobiDB-lite"/>
    </source>
</evidence>
<dbReference type="PANTHER" id="PTHR23226">
    <property type="entry name" value="ZINC FINGER AND SCAN DOMAIN-CONTAINING"/>
    <property type="match status" value="1"/>
</dbReference>
<dbReference type="FunFam" id="3.30.160.60:FF:000688">
    <property type="entry name" value="zinc finger protein 197 isoform X1"/>
    <property type="match status" value="1"/>
</dbReference>
<dbReference type="FunFam" id="3.30.160.60:FF:001155">
    <property type="entry name" value="Zinc finger 30C"/>
    <property type="match status" value="1"/>
</dbReference>
<dbReference type="PANTHER" id="PTHR23226:SF416">
    <property type="entry name" value="FI01424P"/>
    <property type="match status" value="1"/>
</dbReference>
<keyword evidence="7" id="KW-0539">Nucleus</keyword>
<evidence type="ECO:0000256" key="4">
    <source>
        <dbReference type="ARBA" id="ARBA00022737"/>
    </source>
</evidence>
<feature type="domain" description="C2H2-type" evidence="10">
    <location>
        <begin position="414"/>
        <end position="441"/>
    </location>
</feature>
<dbReference type="FunFam" id="3.30.160.60:FF:001158">
    <property type="entry name" value="zinc finger protein 22"/>
    <property type="match status" value="1"/>
</dbReference>
<dbReference type="Proteomes" id="UP000606274">
    <property type="component" value="Unassembled WGS sequence"/>
</dbReference>
<reference evidence="11" key="1">
    <citation type="submission" date="2020-08" db="EMBL/GenBank/DDBJ databases">
        <title>Chromosome-level assembly of Southern catfish (Silurus meridionalis) provides insights into visual adaptation to the nocturnal and benthic lifestyles.</title>
        <authorList>
            <person name="Zhang Y."/>
            <person name="Wang D."/>
            <person name="Peng Z."/>
        </authorList>
    </citation>
    <scope>NUCLEOTIDE SEQUENCE</scope>
    <source>
        <strain evidence="11">SWU-2019-XX</strain>
        <tissue evidence="11">Muscle</tissue>
    </source>
</reference>
<evidence type="ECO:0000256" key="1">
    <source>
        <dbReference type="ARBA" id="ARBA00004123"/>
    </source>
</evidence>
<feature type="domain" description="C2H2-type" evidence="10">
    <location>
        <begin position="610"/>
        <end position="637"/>
    </location>
</feature>
<evidence type="ECO:0000256" key="8">
    <source>
        <dbReference type="PROSITE-ProRule" id="PRU00042"/>
    </source>
</evidence>
<dbReference type="FunFam" id="3.30.160.60:FF:002343">
    <property type="entry name" value="Zinc finger protein 33A"/>
    <property type="match status" value="1"/>
</dbReference>
<dbReference type="SMART" id="SM00355">
    <property type="entry name" value="ZnF_C2H2"/>
    <property type="match status" value="11"/>
</dbReference>
<keyword evidence="6" id="KW-0862">Zinc</keyword>
<feature type="domain" description="C2H2-type" evidence="10">
    <location>
        <begin position="386"/>
        <end position="413"/>
    </location>
</feature>
<dbReference type="PROSITE" id="PS00028">
    <property type="entry name" value="ZINC_FINGER_C2H2_1"/>
    <property type="match status" value="11"/>
</dbReference>
<keyword evidence="12" id="KW-1185">Reference proteome</keyword>
<feature type="domain" description="C2H2-type" evidence="10">
    <location>
        <begin position="582"/>
        <end position="609"/>
    </location>
</feature>
<gene>
    <name evidence="11" type="ORF">HF521_012449</name>
</gene>
<dbReference type="SUPFAM" id="SSF57667">
    <property type="entry name" value="beta-beta-alpha zinc fingers"/>
    <property type="match status" value="6"/>
</dbReference>
<dbReference type="InterPro" id="IPR013087">
    <property type="entry name" value="Znf_C2H2_type"/>
</dbReference>
<name>A0A8T0AGK3_SILME</name>
<evidence type="ECO:0000256" key="2">
    <source>
        <dbReference type="ARBA" id="ARBA00006991"/>
    </source>
</evidence>
<dbReference type="EMBL" id="JABFDY010000023">
    <property type="protein sequence ID" value="KAF7690645.1"/>
    <property type="molecule type" value="Genomic_DNA"/>
</dbReference>
<evidence type="ECO:0000313" key="11">
    <source>
        <dbReference type="EMBL" id="KAF7690645.1"/>
    </source>
</evidence>
<dbReference type="FunFam" id="3.30.160.60:FF:000690">
    <property type="entry name" value="Zinc finger protein 354C"/>
    <property type="match status" value="1"/>
</dbReference>
<feature type="compositionally biased region" description="Polar residues" evidence="9">
    <location>
        <begin position="24"/>
        <end position="41"/>
    </location>
</feature>
<evidence type="ECO:0000256" key="6">
    <source>
        <dbReference type="ARBA" id="ARBA00022833"/>
    </source>
</evidence>
<evidence type="ECO:0000256" key="5">
    <source>
        <dbReference type="ARBA" id="ARBA00022771"/>
    </source>
</evidence>
<evidence type="ECO:0000256" key="3">
    <source>
        <dbReference type="ARBA" id="ARBA00022723"/>
    </source>
</evidence>
<comment type="caution">
    <text evidence="11">The sequence shown here is derived from an EMBL/GenBank/DDBJ whole genome shotgun (WGS) entry which is preliminary data.</text>
</comment>
<keyword evidence="4" id="KW-0677">Repeat</keyword>
<comment type="subcellular location">
    <subcellularLocation>
        <location evidence="1">Nucleus</location>
    </subcellularLocation>
</comment>
<dbReference type="Pfam" id="PF00096">
    <property type="entry name" value="zf-C2H2"/>
    <property type="match status" value="10"/>
</dbReference>
<keyword evidence="5 8" id="KW-0863">Zinc-finger</keyword>
<evidence type="ECO:0000256" key="7">
    <source>
        <dbReference type="ARBA" id="ARBA00023242"/>
    </source>
</evidence>
<feature type="domain" description="C2H2-type" evidence="10">
    <location>
        <begin position="498"/>
        <end position="525"/>
    </location>
</feature>
<protein>
    <recommendedName>
        <fullName evidence="10">C2H2-type domain-containing protein</fullName>
    </recommendedName>
</protein>
<dbReference type="Gene3D" id="3.30.160.60">
    <property type="entry name" value="Classic Zinc Finger"/>
    <property type="match status" value="11"/>
</dbReference>
<feature type="domain" description="C2H2-type" evidence="10">
    <location>
        <begin position="554"/>
        <end position="581"/>
    </location>
</feature>
<dbReference type="GO" id="GO:0008270">
    <property type="term" value="F:zinc ion binding"/>
    <property type="evidence" value="ECO:0007669"/>
    <property type="project" value="UniProtKB-KW"/>
</dbReference>
<feature type="domain" description="C2H2-type" evidence="10">
    <location>
        <begin position="442"/>
        <end position="469"/>
    </location>
</feature>
<keyword evidence="3" id="KW-0479">Metal-binding</keyword>
<accession>A0A8T0AGK3</accession>
<dbReference type="InterPro" id="IPR036236">
    <property type="entry name" value="Znf_C2H2_sf"/>
</dbReference>
<comment type="similarity">
    <text evidence="2">Belongs to the krueppel C2H2-type zinc-finger protein family.</text>
</comment>
<feature type="domain" description="C2H2-type" evidence="10">
    <location>
        <begin position="638"/>
        <end position="665"/>
    </location>
</feature>
<dbReference type="AlphaFoldDB" id="A0A8T0AGK3"/>
<dbReference type="FunFam" id="3.30.160.60:FF:000358">
    <property type="entry name" value="zinc finger protein 24"/>
    <property type="match status" value="2"/>
</dbReference>
<dbReference type="GO" id="GO:0000981">
    <property type="term" value="F:DNA-binding transcription factor activity, RNA polymerase II-specific"/>
    <property type="evidence" value="ECO:0007669"/>
    <property type="project" value="TreeGrafter"/>
</dbReference>
<evidence type="ECO:0000313" key="12">
    <source>
        <dbReference type="Proteomes" id="UP000606274"/>
    </source>
</evidence>
<feature type="region of interest" description="Disordered" evidence="9">
    <location>
        <begin position="20"/>
        <end position="41"/>
    </location>
</feature>
<dbReference type="GO" id="GO:0045892">
    <property type="term" value="P:negative regulation of DNA-templated transcription"/>
    <property type="evidence" value="ECO:0007669"/>
    <property type="project" value="UniProtKB-ARBA"/>
</dbReference>
<feature type="region of interest" description="Disordered" evidence="9">
    <location>
        <begin position="57"/>
        <end position="81"/>
    </location>
</feature>